<name>A0AAN7WTM5_9SACH</name>
<evidence type="ECO:0000256" key="3">
    <source>
        <dbReference type="ARBA" id="ARBA00022989"/>
    </source>
</evidence>
<organism evidence="6 7">
    <name type="scientific">Arxiozyma heterogenica</name>
    <dbReference type="NCBI Taxonomy" id="278026"/>
    <lineage>
        <taxon>Eukaryota</taxon>
        <taxon>Fungi</taxon>
        <taxon>Dikarya</taxon>
        <taxon>Ascomycota</taxon>
        <taxon>Saccharomycotina</taxon>
        <taxon>Saccharomycetes</taxon>
        <taxon>Saccharomycetales</taxon>
        <taxon>Saccharomycetaceae</taxon>
        <taxon>Arxiozyma</taxon>
    </lineage>
</organism>
<evidence type="ECO:0008006" key="8">
    <source>
        <dbReference type="Google" id="ProtNLM"/>
    </source>
</evidence>
<evidence type="ECO:0000313" key="7">
    <source>
        <dbReference type="Proteomes" id="UP001306508"/>
    </source>
</evidence>
<keyword evidence="4 5" id="KW-0472">Membrane</keyword>
<evidence type="ECO:0000313" key="6">
    <source>
        <dbReference type="EMBL" id="KAK5781003.1"/>
    </source>
</evidence>
<evidence type="ECO:0000256" key="4">
    <source>
        <dbReference type="ARBA" id="ARBA00023136"/>
    </source>
</evidence>
<feature type="transmembrane region" description="Helical" evidence="5">
    <location>
        <begin position="98"/>
        <end position="116"/>
    </location>
</feature>
<accession>A0AAN7WTM5</accession>
<keyword evidence="3 5" id="KW-1133">Transmembrane helix</keyword>
<protein>
    <recommendedName>
        <fullName evidence="8">COPI associated protein</fullName>
    </recommendedName>
</protein>
<comment type="subcellular location">
    <subcellularLocation>
        <location evidence="1">Membrane</location>
        <topology evidence="1">Multi-pass membrane protein</topology>
    </subcellularLocation>
</comment>
<feature type="transmembrane region" description="Helical" evidence="5">
    <location>
        <begin position="36"/>
        <end position="55"/>
    </location>
</feature>
<gene>
    <name evidence="6" type="ORF">RI543_001390</name>
</gene>
<dbReference type="Pfam" id="PF08507">
    <property type="entry name" value="COPI_assoc"/>
    <property type="match status" value="1"/>
</dbReference>
<evidence type="ECO:0000256" key="5">
    <source>
        <dbReference type="SAM" id="Phobius"/>
    </source>
</evidence>
<dbReference type="EMBL" id="JAWIZZ010000038">
    <property type="protein sequence ID" value="KAK5781003.1"/>
    <property type="molecule type" value="Genomic_DNA"/>
</dbReference>
<reference evidence="7" key="1">
    <citation type="submission" date="2023-07" db="EMBL/GenBank/DDBJ databases">
        <title>A draft genome of Kazachstania heterogenica Y-27499.</title>
        <authorList>
            <person name="Donic C."/>
            <person name="Kralova J.S."/>
            <person name="Fidel L."/>
            <person name="Ben-Dor S."/>
            <person name="Jung S."/>
        </authorList>
    </citation>
    <scope>NUCLEOTIDE SEQUENCE [LARGE SCALE GENOMIC DNA]</scope>
    <source>
        <strain evidence="7">Y27499</strain>
    </source>
</reference>
<dbReference type="PANTHER" id="PTHR28128">
    <property type="entry name" value="GOLGI APPARATUS MEMBRANE PROTEIN TVP15"/>
    <property type="match status" value="1"/>
</dbReference>
<dbReference type="PANTHER" id="PTHR28128:SF1">
    <property type="entry name" value="GOLGI APPARATUS MEMBRANE PROTEIN TVP15"/>
    <property type="match status" value="1"/>
</dbReference>
<dbReference type="AlphaFoldDB" id="A0AAN7WTM5"/>
<feature type="transmembrane region" description="Helical" evidence="5">
    <location>
        <begin position="6"/>
        <end position="24"/>
    </location>
</feature>
<dbReference type="Proteomes" id="UP001306508">
    <property type="component" value="Unassembled WGS sequence"/>
</dbReference>
<keyword evidence="2 5" id="KW-0812">Transmembrane</keyword>
<evidence type="ECO:0000256" key="1">
    <source>
        <dbReference type="ARBA" id="ARBA00004141"/>
    </source>
</evidence>
<evidence type="ECO:0000256" key="2">
    <source>
        <dbReference type="ARBA" id="ARBA00022692"/>
    </source>
</evidence>
<dbReference type="GO" id="GO:0000139">
    <property type="term" value="C:Golgi membrane"/>
    <property type="evidence" value="ECO:0007669"/>
    <property type="project" value="TreeGrafter"/>
</dbReference>
<keyword evidence="7" id="KW-1185">Reference proteome</keyword>
<feature type="transmembrane region" description="Helical" evidence="5">
    <location>
        <begin position="67"/>
        <end position="86"/>
    </location>
</feature>
<proteinExistence type="predicted"/>
<comment type="caution">
    <text evidence="6">The sequence shown here is derived from an EMBL/GenBank/DDBJ whole genome shotgun (WGS) entry which is preliminary data.</text>
</comment>
<dbReference type="InterPro" id="IPR013714">
    <property type="entry name" value="Golgi_TVP15"/>
</dbReference>
<sequence>MPITPAIFKYINIFVGTLAVLGGVSQIRRIFVEFNVFIQGLFAIVLSTYVIYLEFKIPSQLYKYASFYFSFLGRGMLHFLLVSLLGHNITTFKFITNFILFFTGLGYIFCHFTSFIEEPDNFKISNNVIMVGDDEFDDDDDDEVV</sequence>
<dbReference type="GO" id="GO:0016192">
    <property type="term" value="P:vesicle-mediated transport"/>
    <property type="evidence" value="ECO:0007669"/>
    <property type="project" value="TreeGrafter"/>
</dbReference>